<reference evidence="1" key="1">
    <citation type="submission" date="2022-02" db="EMBL/GenBank/DDBJ databases">
        <title>The genome sequence of Ruegeria sp. 1NDH52C.</title>
        <authorList>
            <person name="Du J."/>
        </authorList>
    </citation>
    <scope>NUCLEOTIDE SEQUENCE</scope>
    <source>
        <strain evidence="1">1NDH52C</strain>
    </source>
</reference>
<dbReference type="EMBL" id="JAKOEM010000002">
    <property type="protein sequence ID" value="MCG6557587.1"/>
    <property type="molecule type" value="Genomic_DNA"/>
</dbReference>
<comment type="caution">
    <text evidence="1">The sequence shown here is derived from an EMBL/GenBank/DDBJ whole genome shotgun (WGS) entry which is preliminary data.</text>
</comment>
<name>A0ABS9NTP7_9RHOB</name>
<proteinExistence type="predicted"/>
<dbReference type="Proteomes" id="UP001165279">
    <property type="component" value="Unassembled WGS sequence"/>
</dbReference>
<protein>
    <submittedName>
        <fullName evidence="1">Uncharacterized protein</fullName>
    </submittedName>
</protein>
<sequence>MFEYQQRVSIIHQAIHRQMPRVAAVSRQSDSDDLIFEAVQIKQDFFLFPLTNIVRLQSVHRIVENCDKLVSTDIHVLVGRNHVLARINLGHARASYEEISGHFLEVLHIASRKSWRHDRVFGVIIDKYTDDASDTVRSSQTVK</sequence>
<evidence type="ECO:0000313" key="1">
    <source>
        <dbReference type="EMBL" id="MCG6557587.1"/>
    </source>
</evidence>
<organism evidence="1 2">
    <name type="scientific">Ruegeria alba</name>
    <dbReference type="NCBI Taxonomy" id="2916756"/>
    <lineage>
        <taxon>Bacteria</taxon>
        <taxon>Pseudomonadati</taxon>
        <taxon>Pseudomonadota</taxon>
        <taxon>Alphaproteobacteria</taxon>
        <taxon>Rhodobacterales</taxon>
        <taxon>Roseobacteraceae</taxon>
        <taxon>Ruegeria</taxon>
    </lineage>
</organism>
<accession>A0ABS9NTP7</accession>
<evidence type="ECO:0000313" key="2">
    <source>
        <dbReference type="Proteomes" id="UP001165279"/>
    </source>
</evidence>
<gene>
    <name evidence="1" type="ORF">MB818_05215</name>
</gene>
<keyword evidence="2" id="KW-1185">Reference proteome</keyword>